<dbReference type="InterPro" id="IPR000073">
    <property type="entry name" value="AB_hydrolase_1"/>
</dbReference>
<dbReference type="InterPro" id="IPR050266">
    <property type="entry name" value="AB_hydrolase_sf"/>
</dbReference>
<accession>A0A830H5I1</accession>
<dbReference type="PRINTS" id="PR00111">
    <property type="entry name" value="ABHYDROLASE"/>
</dbReference>
<proteinExistence type="predicted"/>
<keyword evidence="3" id="KW-1185">Reference proteome</keyword>
<dbReference type="Gene3D" id="3.40.50.1820">
    <property type="entry name" value="alpha/beta hydrolase"/>
    <property type="match status" value="1"/>
</dbReference>
<name>A0A830H5I1_9CHLO</name>
<dbReference type="GO" id="GO:0016020">
    <property type="term" value="C:membrane"/>
    <property type="evidence" value="ECO:0007669"/>
    <property type="project" value="TreeGrafter"/>
</dbReference>
<dbReference type="PANTHER" id="PTHR43798">
    <property type="entry name" value="MONOACYLGLYCEROL LIPASE"/>
    <property type="match status" value="1"/>
</dbReference>
<reference evidence="2" key="1">
    <citation type="submission" date="2020-10" db="EMBL/GenBank/DDBJ databases">
        <title>Unveiling of a novel bifunctional photoreceptor, Dualchrome1, isolated from a cosmopolitan green alga.</title>
        <authorList>
            <person name="Suzuki S."/>
            <person name="Kawachi M."/>
        </authorList>
    </citation>
    <scope>NUCLEOTIDE SEQUENCE</scope>
    <source>
        <strain evidence="2">NIES 2893</strain>
    </source>
</reference>
<evidence type="ECO:0000313" key="3">
    <source>
        <dbReference type="Proteomes" id="UP000660262"/>
    </source>
</evidence>
<evidence type="ECO:0000259" key="1">
    <source>
        <dbReference type="Pfam" id="PF00561"/>
    </source>
</evidence>
<dbReference type="InterPro" id="IPR029058">
    <property type="entry name" value="AB_hydrolase_fold"/>
</dbReference>
<comment type="caution">
    <text evidence="2">The sequence shown here is derived from an EMBL/GenBank/DDBJ whole genome shotgun (WGS) entry which is preliminary data.</text>
</comment>
<dbReference type="Proteomes" id="UP000660262">
    <property type="component" value="Unassembled WGS sequence"/>
</dbReference>
<sequence>MTHVSSTVSTRLGAVSLRSYGGGAPPGASETMIALPGMAALGEPDWHAVASSLASKSLRVLLPLPHSNAKTAPSVFEFAVAKTVTGLCGLLASNADTIREDWLLDIMPDDGSKVILAGFSWGGGAACRFAARYPEKVSKLVLVSPDVQHMVAQKLSVPTLLIWSTRDPINPYFWTRRFRGLGNITLQTTDTFGHEVRADHSERIRKWLVGEG</sequence>
<dbReference type="PANTHER" id="PTHR43798:SF33">
    <property type="entry name" value="HYDROLASE, PUTATIVE (AFU_ORTHOLOGUE AFUA_2G14860)-RELATED"/>
    <property type="match status" value="1"/>
</dbReference>
<dbReference type="SUPFAM" id="SSF53474">
    <property type="entry name" value="alpha/beta-Hydrolases"/>
    <property type="match status" value="1"/>
</dbReference>
<gene>
    <name evidence="2" type="ORF">PPROV_000108200</name>
</gene>
<protein>
    <recommendedName>
        <fullName evidence="1">AB hydrolase-1 domain-containing protein</fullName>
    </recommendedName>
</protein>
<dbReference type="EMBL" id="BNJQ01000003">
    <property type="protein sequence ID" value="GHP02325.1"/>
    <property type="molecule type" value="Genomic_DNA"/>
</dbReference>
<dbReference type="Pfam" id="PF00561">
    <property type="entry name" value="Abhydrolase_1"/>
    <property type="match status" value="1"/>
</dbReference>
<organism evidence="2 3">
    <name type="scientific">Pycnococcus provasolii</name>
    <dbReference type="NCBI Taxonomy" id="41880"/>
    <lineage>
        <taxon>Eukaryota</taxon>
        <taxon>Viridiplantae</taxon>
        <taxon>Chlorophyta</taxon>
        <taxon>Pseudoscourfieldiophyceae</taxon>
        <taxon>Pseudoscourfieldiales</taxon>
        <taxon>Pycnococcaceae</taxon>
        <taxon>Pycnococcus</taxon>
    </lineage>
</organism>
<dbReference type="OrthoDB" id="2418081at2759"/>
<dbReference type="AlphaFoldDB" id="A0A830H5I1"/>
<feature type="domain" description="AB hydrolase-1" evidence="1">
    <location>
        <begin position="112"/>
        <end position="146"/>
    </location>
</feature>
<evidence type="ECO:0000313" key="2">
    <source>
        <dbReference type="EMBL" id="GHP02325.1"/>
    </source>
</evidence>